<dbReference type="Pfam" id="PF00203">
    <property type="entry name" value="Ribosomal_S19"/>
    <property type="match status" value="1"/>
</dbReference>
<reference evidence="5" key="1">
    <citation type="submission" date="2023-04" db="EMBL/GenBank/DDBJ databases">
        <authorList>
            <consortium name="ELIXIR-Norway"/>
        </authorList>
    </citation>
    <scope>NUCLEOTIDE SEQUENCE [LARGE SCALE GENOMIC DNA]</scope>
</reference>
<protein>
    <recommendedName>
        <fullName evidence="4">40S ribosomal protein S15</fullName>
    </recommendedName>
</protein>
<dbReference type="Gene3D" id="3.30.860.10">
    <property type="entry name" value="30s Ribosomal Protein S19, Chain A"/>
    <property type="match status" value="1"/>
</dbReference>
<evidence type="ECO:0000313" key="6">
    <source>
        <dbReference type="Proteomes" id="UP001176941"/>
    </source>
</evidence>
<sequence length="123" mass="13713">MVAEVKRKKQTFHKSTYFWRGPRPAAGQVLQAAGAIVKRLTATMAELGLWRKQHPMAEVPAQGQNEAPPMEKPKVVMTHLWDMIILSKMAGSYNGKTFTGVEIKPEMIGHCRQVLNDLPACEA</sequence>
<dbReference type="PIRSF" id="PIRSF002144">
    <property type="entry name" value="Ribosomal_S19"/>
    <property type="match status" value="1"/>
</dbReference>
<dbReference type="Proteomes" id="UP001176941">
    <property type="component" value="Chromosome X"/>
</dbReference>
<evidence type="ECO:0000256" key="3">
    <source>
        <dbReference type="ARBA" id="ARBA00023274"/>
    </source>
</evidence>
<keyword evidence="6" id="KW-1185">Reference proteome</keyword>
<dbReference type="SUPFAM" id="SSF54570">
    <property type="entry name" value="Ribosomal protein S19"/>
    <property type="match status" value="1"/>
</dbReference>
<evidence type="ECO:0000256" key="2">
    <source>
        <dbReference type="ARBA" id="ARBA00022980"/>
    </source>
</evidence>
<dbReference type="PANTHER" id="PTHR11880:SF2">
    <property type="entry name" value="SMALL RIBOSOMAL SUBUNIT PROTEIN US19"/>
    <property type="match status" value="1"/>
</dbReference>
<dbReference type="PANTHER" id="PTHR11880">
    <property type="entry name" value="RIBOSOMAL PROTEIN S19P FAMILY MEMBER"/>
    <property type="match status" value="1"/>
</dbReference>
<proteinExistence type="inferred from homology"/>
<comment type="similarity">
    <text evidence="1">Belongs to the universal ribosomal protein uS19 family.</text>
</comment>
<evidence type="ECO:0000256" key="1">
    <source>
        <dbReference type="ARBA" id="ARBA00007345"/>
    </source>
</evidence>
<keyword evidence="2" id="KW-0689">Ribosomal protein</keyword>
<evidence type="ECO:0000313" key="5">
    <source>
        <dbReference type="EMBL" id="CAI9180235.1"/>
    </source>
</evidence>
<dbReference type="InterPro" id="IPR023575">
    <property type="entry name" value="Ribosomal_uS19_SF"/>
</dbReference>
<keyword evidence="3" id="KW-0687">Ribonucleoprotein</keyword>
<accession>A0ABN9A1X4</accession>
<dbReference type="EMBL" id="OX460343">
    <property type="protein sequence ID" value="CAI9180235.1"/>
    <property type="molecule type" value="Genomic_DNA"/>
</dbReference>
<dbReference type="InterPro" id="IPR002222">
    <property type="entry name" value="Ribosomal_uS19"/>
</dbReference>
<organism evidence="5 6">
    <name type="scientific">Rangifer tarandus platyrhynchus</name>
    <name type="common">Svalbard reindeer</name>
    <dbReference type="NCBI Taxonomy" id="3082113"/>
    <lineage>
        <taxon>Eukaryota</taxon>
        <taxon>Metazoa</taxon>
        <taxon>Chordata</taxon>
        <taxon>Craniata</taxon>
        <taxon>Vertebrata</taxon>
        <taxon>Euteleostomi</taxon>
        <taxon>Mammalia</taxon>
        <taxon>Eutheria</taxon>
        <taxon>Laurasiatheria</taxon>
        <taxon>Artiodactyla</taxon>
        <taxon>Ruminantia</taxon>
        <taxon>Pecora</taxon>
        <taxon>Cervidae</taxon>
        <taxon>Odocoileinae</taxon>
        <taxon>Rangifer</taxon>
    </lineage>
</organism>
<evidence type="ECO:0000256" key="4">
    <source>
        <dbReference type="ARBA" id="ARBA00035469"/>
    </source>
</evidence>
<name>A0ABN9A1X4_RANTA</name>
<gene>
    <name evidence="5" type="ORF">MRATA1EN1_LOCUS29197</name>
</gene>